<keyword evidence="1" id="KW-0472">Membrane</keyword>
<dbReference type="Proteomes" id="UP000188597">
    <property type="component" value="Unassembled WGS sequence"/>
</dbReference>
<organism evidence="2 3">
    <name type="scientific">Fictibacillus arsenicus</name>
    <dbReference type="NCBI Taxonomy" id="255247"/>
    <lineage>
        <taxon>Bacteria</taxon>
        <taxon>Bacillati</taxon>
        <taxon>Bacillota</taxon>
        <taxon>Bacilli</taxon>
        <taxon>Bacillales</taxon>
        <taxon>Fictibacillaceae</taxon>
        <taxon>Fictibacillus</taxon>
    </lineage>
</organism>
<reference evidence="2 3" key="1">
    <citation type="submission" date="2016-11" db="EMBL/GenBank/DDBJ databases">
        <authorList>
            <person name="Jaros S."/>
            <person name="Januszkiewicz K."/>
            <person name="Wedrychowicz H."/>
        </authorList>
    </citation>
    <scope>NUCLEOTIDE SEQUENCE [LARGE SCALE GENOMIC DNA]</scope>
    <source>
        <strain evidence="2 3">Con a/3</strain>
    </source>
</reference>
<dbReference type="AlphaFoldDB" id="A0A1V3G0N3"/>
<comment type="caution">
    <text evidence="2">The sequence shown here is derived from an EMBL/GenBank/DDBJ whole genome shotgun (WGS) entry which is preliminary data.</text>
</comment>
<feature type="transmembrane region" description="Helical" evidence="1">
    <location>
        <begin position="115"/>
        <end position="136"/>
    </location>
</feature>
<dbReference type="EMBL" id="MQMF01000013">
    <property type="protein sequence ID" value="OOE07000.1"/>
    <property type="molecule type" value="Genomic_DNA"/>
</dbReference>
<sequence>MPARLFPSTAPPIRLALGALSLYAATRAVAYAVPGRDVQDPLIAASFGGRLLPLYVALWAVAAILCLWDMRRPTITGWGPRAVVGMMALWGTAYGVAWVVALVGTEQSPLWWQTAITYLGPAVVIVALLAVLRVVLQTIAERLDGTAPDAREHHEEAG</sequence>
<keyword evidence="1" id="KW-0812">Transmembrane</keyword>
<feature type="transmembrane region" description="Helical" evidence="1">
    <location>
        <begin position="82"/>
        <end position="103"/>
    </location>
</feature>
<dbReference type="RefSeq" id="WP_077365905.1">
    <property type="nucleotide sequence ID" value="NZ_MQMF01000013.1"/>
</dbReference>
<gene>
    <name evidence="2" type="ORF">UN64_19590</name>
</gene>
<evidence type="ECO:0000313" key="3">
    <source>
        <dbReference type="Proteomes" id="UP000188597"/>
    </source>
</evidence>
<keyword evidence="1" id="KW-1133">Transmembrane helix</keyword>
<evidence type="ECO:0000313" key="2">
    <source>
        <dbReference type="EMBL" id="OOE07000.1"/>
    </source>
</evidence>
<proteinExistence type="predicted"/>
<name>A0A1V3G0N3_9BACL</name>
<protein>
    <recommendedName>
        <fullName evidence="4">DUF3995 domain-containing protein</fullName>
    </recommendedName>
</protein>
<evidence type="ECO:0000256" key="1">
    <source>
        <dbReference type="SAM" id="Phobius"/>
    </source>
</evidence>
<evidence type="ECO:0008006" key="4">
    <source>
        <dbReference type="Google" id="ProtNLM"/>
    </source>
</evidence>
<feature type="transmembrane region" description="Helical" evidence="1">
    <location>
        <begin position="54"/>
        <end position="70"/>
    </location>
</feature>
<accession>A0A1V3G0N3</accession>